<sequence length="170" mass="17790">MGNGVQRRRRRHILPVVVLLLTLAAVADRSLAALFGAPPPAGPPSAGGDDDDTATRCSRTCESEYCVGTYAQAPLMRYGKYCGVSYTGCPGEHPCDALDACCMLHDACVQATDSTLLDCVAAVRTAAASGGGAVIVRTFEGNQCNMTDVADEITSLVEAAVFAKRILHKP</sequence>
<comment type="caution">
    <text evidence="4">The sequence shown here is derived from an EMBL/GenBank/DDBJ whole genome shotgun (WGS) entry which is preliminary data.</text>
</comment>
<proteinExistence type="predicted"/>
<reference evidence="4" key="1">
    <citation type="journal article" date="2021" name="bioRxiv">
        <title>Whole Genome Assembly and Annotation of Northern Wild Rice, Zizania palustris L., Supports a Whole Genome Duplication in the Zizania Genus.</title>
        <authorList>
            <person name="Haas M."/>
            <person name="Kono T."/>
            <person name="Macchietto M."/>
            <person name="Millas R."/>
            <person name="McGilp L."/>
            <person name="Shao M."/>
            <person name="Duquette J."/>
            <person name="Hirsch C.N."/>
            <person name="Kimball J."/>
        </authorList>
    </citation>
    <scope>NUCLEOTIDE SEQUENCE</scope>
    <source>
        <tissue evidence="4">Fresh leaf tissue</tissue>
    </source>
</reference>
<keyword evidence="5" id="KW-1185">Reference proteome</keyword>
<evidence type="ECO:0000313" key="4">
    <source>
        <dbReference type="EMBL" id="KAG8089983.1"/>
    </source>
</evidence>
<evidence type="ECO:0000256" key="1">
    <source>
        <dbReference type="ARBA" id="ARBA00004613"/>
    </source>
</evidence>
<organism evidence="4 5">
    <name type="scientific">Zizania palustris</name>
    <name type="common">Northern wild rice</name>
    <dbReference type="NCBI Taxonomy" id="103762"/>
    <lineage>
        <taxon>Eukaryota</taxon>
        <taxon>Viridiplantae</taxon>
        <taxon>Streptophyta</taxon>
        <taxon>Embryophyta</taxon>
        <taxon>Tracheophyta</taxon>
        <taxon>Spermatophyta</taxon>
        <taxon>Magnoliopsida</taxon>
        <taxon>Liliopsida</taxon>
        <taxon>Poales</taxon>
        <taxon>Poaceae</taxon>
        <taxon>BOP clade</taxon>
        <taxon>Oryzoideae</taxon>
        <taxon>Oryzeae</taxon>
        <taxon>Zizaniinae</taxon>
        <taxon>Zizania</taxon>
    </lineage>
</organism>
<dbReference type="Proteomes" id="UP000729402">
    <property type="component" value="Unassembled WGS sequence"/>
</dbReference>
<reference evidence="4" key="2">
    <citation type="submission" date="2021-02" db="EMBL/GenBank/DDBJ databases">
        <authorList>
            <person name="Kimball J.A."/>
            <person name="Haas M.W."/>
            <person name="Macchietto M."/>
            <person name="Kono T."/>
            <person name="Duquette J."/>
            <person name="Shao M."/>
        </authorList>
    </citation>
    <scope>NUCLEOTIDE SEQUENCE</scope>
    <source>
        <tissue evidence="4">Fresh leaf tissue</tissue>
    </source>
</reference>
<name>A0A8J6BT69_ZIZPA</name>
<dbReference type="InterPro" id="IPR033113">
    <property type="entry name" value="PLA2_histidine"/>
</dbReference>
<feature type="signal peptide" evidence="3">
    <location>
        <begin position="1"/>
        <end position="32"/>
    </location>
</feature>
<keyword evidence="3" id="KW-0732">Signal</keyword>
<feature type="chain" id="PRO_5035236570" description="Phospholipase A2" evidence="3">
    <location>
        <begin position="33"/>
        <end position="170"/>
    </location>
</feature>
<dbReference type="GO" id="GO:0005576">
    <property type="term" value="C:extracellular region"/>
    <property type="evidence" value="ECO:0007669"/>
    <property type="project" value="UniProtKB-SubCell"/>
</dbReference>
<gene>
    <name evidence="4" type="ORF">GUJ93_ZPchr0011g28786</name>
</gene>
<evidence type="ECO:0008006" key="6">
    <source>
        <dbReference type="Google" id="ProtNLM"/>
    </source>
</evidence>
<evidence type="ECO:0000313" key="5">
    <source>
        <dbReference type="Proteomes" id="UP000729402"/>
    </source>
</evidence>
<comment type="subcellular location">
    <subcellularLocation>
        <location evidence="1">Secreted</location>
    </subcellularLocation>
</comment>
<evidence type="ECO:0000256" key="3">
    <source>
        <dbReference type="SAM" id="SignalP"/>
    </source>
</evidence>
<protein>
    <recommendedName>
        <fullName evidence="6">Phospholipase A2</fullName>
    </recommendedName>
</protein>
<evidence type="ECO:0000256" key="2">
    <source>
        <dbReference type="ARBA" id="ARBA00022525"/>
    </source>
</evidence>
<dbReference type="OrthoDB" id="1932081at2759"/>
<dbReference type="PROSITE" id="PS00118">
    <property type="entry name" value="PA2_HIS"/>
    <property type="match status" value="1"/>
</dbReference>
<accession>A0A8J6BT69</accession>
<keyword evidence="2" id="KW-0964">Secreted</keyword>
<dbReference type="AlphaFoldDB" id="A0A8J6BT69"/>
<dbReference type="EMBL" id="JAAALK010000081">
    <property type="protein sequence ID" value="KAG8089983.1"/>
    <property type="molecule type" value="Genomic_DNA"/>
</dbReference>